<name>A0A445ADY3_ARAHY</name>
<reference evidence="1 2" key="1">
    <citation type="submission" date="2019-01" db="EMBL/GenBank/DDBJ databases">
        <title>Sequencing of cultivated peanut Arachis hypogaea provides insights into genome evolution and oil improvement.</title>
        <authorList>
            <person name="Chen X."/>
        </authorList>
    </citation>
    <scope>NUCLEOTIDE SEQUENCE [LARGE SCALE GENOMIC DNA]</scope>
    <source>
        <strain evidence="2">cv. Fuhuasheng</strain>
        <tissue evidence="1">Leaves</tissue>
    </source>
</reference>
<proteinExistence type="predicted"/>
<organism evidence="1 2">
    <name type="scientific">Arachis hypogaea</name>
    <name type="common">Peanut</name>
    <dbReference type="NCBI Taxonomy" id="3818"/>
    <lineage>
        <taxon>Eukaryota</taxon>
        <taxon>Viridiplantae</taxon>
        <taxon>Streptophyta</taxon>
        <taxon>Embryophyta</taxon>
        <taxon>Tracheophyta</taxon>
        <taxon>Spermatophyta</taxon>
        <taxon>Magnoliopsida</taxon>
        <taxon>eudicotyledons</taxon>
        <taxon>Gunneridae</taxon>
        <taxon>Pentapetalae</taxon>
        <taxon>rosids</taxon>
        <taxon>fabids</taxon>
        <taxon>Fabales</taxon>
        <taxon>Fabaceae</taxon>
        <taxon>Papilionoideae</taxon>
        <taxon>50 kb inversion clade</taxon>
        <taxon>dalbergioids sensu lato</taxon>
        <taxon>Dalbergieae</taxon>
        <taxon>Pterocarpus clade</taxon>
        <taxon>Arachis</taxon>
    </lineage>
</organism>
<dbReference type="Proteomes" id="UP000289738">
    <property type="component" value="Chromosome B02"/>
</dbReference>
<sequence>MSDIQKHDQQAYNHLAKFFAKYWSKSRLSIVLKCDALVNNLCECFSSVIVEARKKSIVSMLKDIRRKIEKELDKGDEWIVVYTGRDKYEMYSTHGNRDKFVVDLKNHEYSCRKFN</sequence>
<comment type="caution">
    <text evidence="1">The sequence shown here is derived from an EMBL/GenBank/DDBJ whole genome shotgun (WGS) entry which is preliminary data.</text>
</comment>
<gene>
    <name evidence="1" type="ORF">Ahy_B02g058139</name>
</gene>
<dbReference type="AlphaFoldDB" id="A0A445ADY3"/>
<keyword evidence="2" id="KW-1185">Reference proteome</keyword>
<evidence type="ECO:0000313" key="1">
    <source>
        <dbReference type="EMBL" id="RYR24622.1"/>
    </source>
</evidence>
<accession>A0A445ADY3</accession>
<evidence type="ECO:0000313" key="2">
    <source>
        <dbReference type="Proteomes" id="UP000289738"/>
    </source>
</evidence>
<dbReference type="EMBL" id="SDMP01000012">
    <property type="protein sequence ID" value="RYR24622.1"/>
    <property type="molecule type" value="Genomic_DNA"/>
</dbReference>
<protein>
    <submittedName>
        <fullName evidence="1">Uncharacterized protein</fullName>
    </submittedName>
</protein>